<dbReference type="CDD" id="cd00038">
    <property type="entry name" value="CAP_ED"/>
    <property type="match status" value="1"/>
</dbReference>
<dbReference type="PROSITE" id="PS50042">
    <property type="entry name" value="CNMP_BINDING_3"/>
    <property type="match status" value="1"/>
</dbReference>
<dbReference type="InterPro" id="IPR014710">
    <property type="entry name" value="RmlC-like_jellyroll"/>
</dbReference>
<dbReference type="Proteomes" id="UP001168528">
    <property type="component" value="Unassembled WGS sequence"/>
</dbReference>
<comment type="caution">
    <text evidence="2">The sequence shown here is derived from an EMBL/GenBank/DDBJ whole genome shotgun (WGS) entry which is preliminary data.</text>
</comment>
<protein>
    <submittedName>
        <fullName evidence="2">Crp/Fnr family transcriptional regulator</fullName>
    </submittedName>
</protein>
<feature type="domain" description="Cyclic nucleotide-binding" evidence="1">
    <location>
        <begin position="14"/>
        <end position="123"/>
    </location>
</feature>
<organism evidence="2 3">
    <name type="scientific">Rhodocytophaga aerolata</name>
    <dbReference type="NCBI Taxonomy" id="455078"/>
    <lineage>
        <taxon>Bacteria</taxon>
        <taxon>Pseudomonadati</taxon>
        <taxon>Bacteroidota</taxon>
        <taxon>Cytophagia</taxon>
        <taxon>Cytophagales</taxon>
        <taxon>Rhodocytophagaceae</taxon>
        <taxon>Rhodocytophaga</taxon>
    </lineage>
</organism>
<dbReference type="InterPro" id="IPR000595">
    <property type="entry name" value="cNMP-bd_dom"/>
</dbReference>
<evidence type="ECO:0000313" key="3">
    <source>
        <dbReference type="Proteomes" id="UP001168528"/>
    </source>
</evidence>
<dbReference type="SUPFAM" id="SSF51206">
    <property type="entry name" value="cAMP-binding domain-like"/>
    <property type="match status" value="1"/>
</dbReference>
<evidence type="ECO:0000313" key="2">
    <source>
        <dbReference type="EMBL" id="MDO1450980.1"/>
    </source>
</evidence>
<dbReference type="EMBL" id="JAUKPO010000039">
    <property type="protein sequence ID" value="MDO1450980.1"/>
    <property type="molecule type" value="Genomic_DNA"/>
</dbReference>
<proteinExistence type="predicted"/>
<accession>A0ABT8RFU3</accession>
<dbReference type="SMART" id="SM00100">
    <property type="entry name" value="cNMP"/>
    <property type="match status" value="1"/>
</dbReference>
<dbReference type="Gene3D" id="2.60.120.10">
    <property type="entry name" value="Jelly Rolls"/>
    <property type="match status" value="1"/>
</dbReference>
<dbReference type="InterPro" id="IPR018490">
    <property type="entry name" value="cNMP-bd_dom_sf"/>
</dbReference>
<gene>
    <name evidence="2" type="ORF">Q0590_32195</name>
</gene>
<evidence type="ECO:0000259" key="1">
    <source>
        <dbReference type="PROSITE" id="PS50042"/>
    </source>
</evidence>
<reference evidence="2" key="1">
    <citation type="submission" date="2023-07" db="EMBL/GenBank/DDBJ databases">
        <title>The genome sequence of Rhodocytophaga aerolata KACC 12507.</title>
        <authorList>
            <person name="Zhang X."/>
        </authorList>
    </citation>
    <scope>NUCLEOTIDE SEQUENCE</scope>
    <source>
        <strain evidence="2">KACC 12507</strain>
    </source>
</reference>
<name>A0ABT8RFU3_9BACT</name>
<sequence length="192" mass="22522">MYTLLIQHLSKHISLTNEEIILLTAAFKPKRLKKKEFLLHQGEVSRQETFVTQGCLRAFSVNDKGEEHIAQFAVEDWWVGDMYSFLTGAPSRLYIEALEDCQLLQIDRPGLEDLYLRVPKMERFFRIIIQNAFIASQNRVLSSMSQTADERYLDFIRKYPNIEQRVPLYQIAAYLGITPEFLSRIRKKFQGK</sequence>
<dbReference type="RefSeq" id="WP_302041779.1">
    <property type="nucleotide sequence ID" value="NZ_JAUKPO010000039.1"/>
</dbReference>
<keyword evidence="3" id="KW-1185">Reference proteome</keyword>
<dbReference type="Pfam" id="PF00027">
    <property type="entry name" value="cNMP_binding"/>
    <property type="match status" value="1"/>
</dbReference>